<protein>
    <submittedName>
        <fullName evidence="1">Uncharacterized protein</fullName>
    </submittedName>
</protein>
<dbReference type="Proteomes" id="UP001642484">
    <property type="component" value="Unassembled WGS sequence"/>
</dbReference>
<proteinExistence type="predicted"/>
<keyword evidence="2" id="KW-1185">Reference proteome</keyword>
<comment type="caution">
    <text evidence="1">The sequence shown here is derived from an EMBL/GenBank/DDBJ whole genome shotgun (WGS) entry which is preliminary data.</text>
</comment>
<evidence type="ECO:0000313" key="2">
    <source>
        <dbReference type="Proteomes" id="UP001642484"/>
    </source>
</evidence>
<sequence length="85" mass="9671">ARPDFVEIGDEMMEDWSLSSGLSRARAGGIQSRDDPDMCFGIDELNKREAWHSALMCIARHSKRSLVHSSVRRNLLEVGRWKPCV</sequence>
<gene>
    <name evidence="1" type="ORF">CCMP2556_LOCUS11164</name>
</gene>
<feature type="non-terminal residue" evidence="1">
    <location>
        <position position="1"/>
    </location>
</feature>
<organism evidence="1 2">
    <name type="scientific">Durusdinium trenchii</name>
    <dbReference type="NCBI Taxonomy" id="1381693"/>
    <lineage>
        <taxon>Eukaryota</taxon>
        <taxon>Sar</taxon>
        <taxon>Alveolata</taxon>
        <taxon>Dinophyceae</taxon>
        <taxon>Suessiales</taxon>
        <taxon>Symbiodiniaceae</taxon>
        <taxon>Durusdinium</taxon>
    </lineage>
</organism>
<reference evidence="1 2" key="1">
    <citation type="submission" date="2024-02" db="EMBL/GenBank/DDBJ databases">
        <authorList>
            <person name="Chen Y."/>
            <person name="Shah S."/>
            <person name="Dougan E. K."/>
            <person name="Thang M."/>
            <person name="Chan C."/>
        </authorList>
    </citation>
    <scope>NUCLEOTIDE SEQUENCE [LARGE SCALE GENOMIC DNA]</scope>
</reference>
<evidence type="ECO:0000313" key="1">
    <source>
        <dbReference type="EMBL" id="CAK9013170.1"/>
    </source>
</evidence>
<accession>A0ABP0JFI6</accession>
<name>A0ABP0JFI6_9DINO</name>
<dbReference type="EMBL" id="CAXAMN010005291">
    <property type="protein sequence ID" value="CAK9013170.1"/>
    <property type="molecule type" value="Genomic_DNA"/>
</dbReference>